<name>A0AA88D615_FICCA</name>
<organism evidence="1 2">
    <name type="scientific">Ficus carica</name>
    <name type="common">Common fig</name>
    <dbReference type="NCBI Taxonomy" id="3494"/>
    <lineage>
        <taxon>Eukaryota</taxon>
        <taxon>Viridiplantae</taxon>
        <taxon>Streptophyta</taxon>
        <taxon>Embryophyta</taxon>
        <taxon>Tracheophyta</taxon>
        <taxon>Spermatophyta</taxon>
        <taxon>Magnoliopsida</taxon>
        <taxon>eudicotyledons</taxon>
        <taxon>Gunneridae</taxon>
        <taxon>Pentapetalae</taxon>
        <taxon>rosids</taxon>
        <taxon>fabids</taxon>
        <taxon>Rosales</taxon>
        <taxon>Moraceae</taxon>
        <taxon>Ficeae</taxon>
        <taxon>Ficus</taxon>
    </lineage>
</organism>
<dbReference type="AlphaFoldDB" id="A0AA88D615"/>
<accession>A0AA88D615</accession>
<keyword evidence="2" id="KW-1185">Reference proteome</keyword>
<gene>
    <name evidence="1" type="ORF">TIFTF001_014903</name>
</gene>
<dbReference type="Proteomes" id="UP001187192">
    <property type="component" value="Unassembled WGS sequence"/>
</dbReference>
<evidence type="ECO:0000313" key="2">
    <source>
        <dbReference type="Proteomes" id="UP001187192"/>
    </source>
</evidence>
<evidence type="ECO:0000313" key="1">
    <source>
        <dbReference type="EMBL" id="GMN45700.1"/>
    </source>
</evidence>
<comment type="caution">
    <text evidence="1">The sequence shown here is derived from an EMBL/GenBank/DDBJ whole genome shotgun (WGS) entry which is preliminary data.</text>
</comment>
<dbReference type="EMBL" id="BTGU01000021">
    <property type="protein sequence ID" value="GMN45700.1"/>
    <property type="molecule type" value="Genomic_DNA"/>
</dbReference>
<protein>
    <submittedName>
        <fullName evidence="1">Uncharacterized protein</fullName>
    </submittedName>
</protein>
<reference evidence="1" key="1">
    <citation type="submission" date="2023-07" db="EMBL/GenBank/DDBJ databases">
        <title>draft genome sequence of fig (Ficus carica).</title>
        <authorList>
            <person name="Takahashi T."/>
            <person name="Nishimura K."/>
        </authorList>
    </citation>
    <scope>NUCLEOTIDE SEQUENCE</scope>
</reference>
<sequence length="69" mass="7710">MQVICSRSRRHSELVVFSGDGLCSGSGLGHPLITESHVGECPMTLRLFSQRLPARSMTARRQMICYSRD</sequence>
<proteinExistence type="predicted"/>